<dbReference type="SUPFAM" id="SSF53474">
    <property type="entry name" value="alpha/beta-Hydrolases"/>
    <property type="match status" value="1"/>
</dbReference>
<dbReference type="InterPro" id="IPR029058">
    <property type="entry name" value="AB_hydrolase_fold"/>
</dbReference>
<organism evidence="1 2">
    <name type="scientific">Amycolatopsis acidicola</name>
    <dbReference type="NCBI Taxonomy" id="2596893"/>
    <lineage>
        <taxon>Bacteria</taxon>
        <taxon>Bacillati</taxon>
        <taxon>Actinomycetota</taxon>
        <taxon>Actinomycetes</taxon>
        <taxon>Pseudonocardiales</taxon>
        <taxon>Pseudonocardiaceae</taxon>
        <taxon>Amycolatopsis</taxon>
    </lineage>
</organism>
<evidence type="ECO:0000313" key="2">
    <source>
        <dbReference type="Proteomes" id="UP000319769"/>
    </source>
</evidence>
<name>A0A5N0UZU5_9PSEU</name>
<dbReference type="OrthoDB" id="9806902at2"/>
<protein>
    <submittedName>
        <fullName evidence="1">Lysophospholipase</fullName>
    </submittedName>
</protein>
<proteinExistence type="predicted"/>
<dbReference type="Proteomes" id="UP000319769">
    <property type="component" value="Unassembled WGS sequence"/>
</dbReference>
<evidence type="ECO:0000313" key="1">
    <source>
        <dbReference type="EMBL" id="KAA9157291.1"/>
    </source>
</evidence>
<accession>A0A5N0UZU5</accession>
<comment type="caution">
    <text evidence="1">The sequence shown here is derived from an EMBL/GenBank/DDBJ whole genome shotgun (WGS) entry which is preliminary data.</text>
</comment>
<sequence length="235" mass="24566">MMTTQTPHAAFDEPDGLAARGTVLVLPGRGERPGLYQRFGRRLAADAYRVRVAGDATADLEAVSAQVKDFAADAVGPVVLAGSDTGALLARHLVASGAVPADALVLAGLPGTGKRAIVNEEVELRASCPTHQTILRAGEHVELGALRPERIPPLLREPVPPVSVPVLGLHGDNDFIAPFAEVAGDYAGARVSLVDDGRHDVLNSAHHRSVAATIVLFLENLRAERTPVTGAGDVR</sequence>
<dbReference type="EMBL" id="VMNW02000042">
    <property type="protein sequence ID" value="KAA9157291.1"/>
    <property type="molecule type" value="Genomic_DNA"/>
</dbReference>
<reference evidence="1" key="1">
    <citation type="submission" date="2019-09" db="EMBL/GenBank/DDBJ databases">
        <authorList>
            <person name="Teo W.F.A."/>
            <person name="Duangmal K."/>
        </authorList>
    </citation>
    <scope>NUCLEOTIDE SEQUENCE [LARGE SCALE GENOMIC DNA]</scope>
    <source>
        <strain evidence="1">K81G1</strain>
    </source>
</reference>
<dbReference type="AlphaFoldDB" id="A0A5N0UZU5"/>
<gene>
    <name evidence="1" type="ORF">FPZ12_025305</name>
</gene>
<keyword evidence="2" id="KW-1185">Reference proteome</keyword>
<dbReference type="Gene3D" id="3.40.50.1820">
    <property type="entry name" value="alpha/beta hydrolase"/>
    <property type="match status" value="1"/>
</dbReference>